<evidence type="ECO:0000256" key="4">
    <source>
        <dbReference type="ARBA" id="ARBA00022771"/>
    </source>
</evidence>
<sequence length="338" mass="36572">MEDNPASLLVNSVERCDPIVDEVQIPTKESPLISGAGTGFTSPRTEAGASSESSISASEYTFVEDGLRMVETSNWDKCLSKSKELAPPHQLSADYSHGESFRERNSTTASTSGKEQQSSDPATVNVSGNMGAVSDRDNSMVKGVSQICPEVTHPSSSSLQELGDSRSDGVSIENHVHNSNSGSVSVPVISDSPVSFHSLGDESLQEAIPSGLGFLVSNRERNQGDGNVLHVDVVSISSNILSSSDADISIREARRNSRRLFWDAFSRRSSRRHIDSPTIVFSADDTDDLGSHDRWLLDFSGDFSDDGVGGDYGYLGSRFRSMNERRQQSRSEVVSRTL</sequence>
<dbReference type="AlphaFoldDB" id="A0AAP0R5A6"/>
<protein>
    <submittedName>
        <fullName evidence="9">Uncharacterized protein</fullName>
    </submittedName>
</protein>
<keyword evidence="4" id="KW-0863">Zinc-finger</keyword>
<organism evidence="9 10">
    <name type="scientific">Liquidambar formosana</name>
    <name type="common">Formosan gum</name>
    <dbReference type="NCBI Taxonomy" id="63359"/>
    <lineage>
        <taxon>Eukaryota</taxon>
        <taxon>Viridiplantae</taxon>
        <taxon>Streptophyta</taxon>
        <taxon>Embryophyta</taxon>
        <taxon>Tracheophyta</taxon>
        <taxon>Spermatophyta</taxon>
        <taxon>Magnoliopsida</taxon>
        <taxon>eudicotyledons</taxon>
        <taxon>Gunneridae</taxon>
        <taxon>Pentapetalae</taxon>
        <taxon>Saxifragales</taxon>
        <taxon>Altingiaceae</taxon>
        <taxon>Liquidambar</taxon>
    </lineage>
</organism>
<accession>A0AAP0R5A6</accession>
<name>A0AAP0R5A6_LIQFO</name>
<feature type="compositionally biased region" description="Low complexity" evidence="8">
    <location>
        <begin position="46"/>
        <end position="58"/>
    </location>
</feature>
<evidence type="ECO:0000256" key="8">
    <source>
        <dbReference type="SAM" id="MobiDB-lite"/>
    </source>
</evidence>
<gene>
    <name evidence="9" type="ORF">L1049_001126</name>
</gene>
<evidence type="ECO:0000256" key="5">
    <source>
        <dbReference type="ARBA" id="ARBA00022833"/>
    </source>
</evidence>
<evidence type="ECO:0000256" key="1">
    <source>
        <dbReference type="ARBA" id="ARBA00004167"/>
    </source>
</evidence>
<keyword evidence="2" id="KW-0812">Transmembrane</keyword>
<comment type="caution">
    <text evidence="9">The sequence shown here is derived from an EMBL/GenBank/DDBJ whole genome shotgun (WGS) entry which is preliminary data.</text>
</comment>
<evidence type="ECO:0000313" key="9">
    <source>
        <dbReference type="EMBL" id="KAK9269355.1"/>
    </source>
</evidence>
<keyword evidence="3" id="KW-0479">Metal-binding</keyword>
<keyword evidence="7" id="KW-0472">Membrane</keyword>
<keyword evidence="6" id="KW-1133">Transmembrane helix</keyword>
<comment type="subcellular location">
    <subcellularLocation>
        <location evidence="1">Membrane</location>
        <topology evidence="1">Single-pass membrane protein</topology>
    </subcellularLocation>
</comment>
<feature type="compositionally biased region" description="Basic and acidic residues" evidence="8">
    <location>
        <begin position="96"/>
        <end position="105"/>
    </location>
</feature>
<feature type="compositionally biased region" description="Polar residues" evidence="8">
    <location>
        <begin position="106"/>
        <end position="128"/>
    </location>
</feature>
<feature type="region of interest" description="Disordered" evidence="8">
    <location>
        <begin position="27"/>
        <end position="58"/>
    </location>
</feature>
<dbReference type="EMBL" id="JBBPBK010000015">
    <property type="protein sequence ID" value="KAK9269355.1"/>
    <property type="molecule type" value="Genomic_DNA"/>
</dbReference>
<evidence type="ECO:0000256" key="3">
    <source>
        <dbReference type="ARBA" id="ARBA00022723"/>
    </source>
</evidence>
<keyword evidence="10" id="KW-1185">Reference proteome</keyword>
<evidence type="ECO:0000313" key="10">
    <source>
        <dbReference type="Proteomes" id="UP001415857"/>
    </source>
</evidence>
<feature type="region of interest" description="Disordered" evidence="8">
    <location>
        <begin position="87"/>
        <end position="136"/>
    </location>
</feature>
<dbReference type="InterPro" id="IPR051653">
    <property type="entry name" value="E3_ligase_sorting_rcpt"/>
</dbReference>
<keyword evidence="5" id="KW-0862">Zinc</keyword>
<proteinExistence type="predicted"/>
<evidence type="ECO:0000256" key="6">
    <source>
        <dbReference type="ARBA" id="ARBA00022989"/>
    </source>
</evidence>
<dbReference type="Proteomes" id="UP001415857">
    <property type="component" value="Unassembled WGS sequence"/>
</dbReference>
<reference evidence="9 10" key="1">
    <citation type="journal article" date="2024" name="Plant J.">
        <title>Genome sequences and population genomics reveal climatic adaptation and genomic divergence between two closely related sweetgum species.</title>
        <authorList>
            <person name="Xu W.Q."/>
            <person name="Ren C.Q."/>
            <person name="Zhang X.Y."/>
            <person name="Comes H.P."/>
            <person name="Liu X.H."/>
            <person name="Li Y.G."/>
            <person name="Kettle C.J."/>
            <person name="Jalonen R."/>
            <person name="Gaisberger H."/>
            <person name="Ma Y.Z."/>
            <person name="Qiu Y.X."/>
        </authorList>
    </citation>
    <scope>NUCLEOTIDE SEQUENCE [LARGE SCALE GENOMIC DNA]</scope>
    <source>
        <strain evidence="9">Hangzhou</strain>
    </source>
</reference>
<dbReference type="GO" id="GO:0016020">
    <property type="term" value="C:membrane"/>
    <property type="evidence" value="ECO:0007669"/>
    <property type="project" value="UniProtKB-SubCell"/>
</dbReference>
<dbReference type="GO" id="GO:0008270">
    <property type="term" value="F:zinc ion binding"/>
    <property type="evidence" value="ECO:0007669"/>
    <property type="project" value="UniProtKB-KW"/>
</dbReference>
<evidence type="ECO:0000256" key="7">
    <source>
        <dbReference type="ARBA" id="ARBA00023136"/>
    </source>
</evidence>
<dbReference type="PANTHER" id="PTHR47168">
    <property type="entry name" value="RING ZINC FINGER DOMAIN SUPERFAMILY PROTEIN-RELATED"/>
    <property type="match status" value="1"/>
</dbReference>
<dbReference type="PANTHER" id="PTHR47168:SF1">
    <property type="entry name" value="OS02G0798600 PROTEIN"/>
    <property type="match status" value="1"/>
</dbReference>
<evidence type="ECO:0000256" key="2">
    <source>
        <dbReference type="ARBA" id="ARBA00022692"/>
    </source>
</evidence>